<dbReference type="InterPro" id="IPR013655">
    <property type="entry name" value="PAS_fold_3"/>
</dbReference>
<dbReference type="Gene3D" id="3.30.565.10">
    <property type="entry name" value="Histidine kinase-like ATPase, C-terminal domain"/>
    <property type="match status" value="1"/>
</dbReference>
<dbReference type="InterPro" id="IPR036097">
    <property type="entry name" value="HisK_dim/P_sf"/>
</dbReference>
<protein>
    <recommendedName>
        <fullName evidence="2">histidine kinase</fullName>
        <ecNumber evidence="2">2.7.13.3</ecNumber>
    </recommendedName>
</protein>
<dbReference type="SMART" id="SM00387">
    <property type="entry name" value="HATPase_c"/>
    <property type="match status" value="1"/>
</dbReference>
<dbReference type="InterPro" id="IPR029016">
    <property type="entry name" value="GAF-like_dom_sf"/>
</dbReference>
<dbReference type="InterPro" id="IPR003018">
    <property type="entry name" value="GAF"/>
</dbReference>
<evidence type="ECO:0000259" key="8">
    <source>
        <dbReference type="PROSITE" id="PS50113"/>
    </source>
</evidence>
<evidence type="ECO:0000256" key="5">
    <source>
        <dbReference type="ARBA" id="ARBA00022777"/>
    </source>
</evidence>
<dbReference type="InterPro" id="IPR000014">
    <property type="entry name" value="PAS"/>
</dbReference>
<dbReference type="Gene3D" id="3.30.450.20">
    <property type="entry name" value="PAS domain"/>
    <property type="match status" value="4"/>
</dbReference>
<comment type="catalytic activity">
    <reaction evidence="1">
        <text>ATP + protein L-histidine = ADP + protein N-phospho-L-histidine.</text>
        <dbReference type="EC" id="2.7.13.3"/>
    </reaction>
</comment>
<comment type="caution">
    <text evidence="9">The sequence shown here is derived from an EMBL/GenBank/DDBJ whole genome shotgun (WGS) entry which is preliminary data.</text>
</comment>
<dbReference type="PROSITE" id="PS50113">
    <property type="entry name" value="PAC"/>
    <property type="match status" value="2"/>
</dbReference>
<evidence type="ECO:0000256" key="4">
    <source>
        <dbReference type="ARBA" id="ARBA00022679"/>
    </source>
</evidence>
<dbReference type="InterPro" id="IPR036890">
    <property type="entry name" value="HATPase_C_sf"/>
</dbReference>
<dbReference type="NCBIfam" id="TIGR00229">
    <property type="entry name" value="sensory_box"/>
    <property type="match status" value="3"/>
</dbReference>
<evidence type="ECO:0000256" key="1">
    <source>
        <dbReference type="ARBA" id="ARBA00000085"/>
    </source>
</evidence>
<dbReference type="AlphaFoldDB" id="A0A562TM22"/>
<dbReference type="InterPro" id="IPR052162">
    <property type="entry name" value="Sensor_kinase/Photoreceptor"/>
</dbReference>
<dbReference type="InterPro" id="IPR035965">
    <property type="entry name" value="PAS-like_dom_sf"/>
</dbReference>
<dbReference type="Gene3D" id="1.10.287.130">
    <property type="match status" value="1"/>
</dbReference>
<dbReference type="InterPro" id="IPR004358">
    <property type="entry name" value="Sig_transdc_His_kin-like_C"/>
</dbReference>
<reference evidence="9 10" key="1">
    <citation type="submission" date="2019-07" db="EMBL/GenBank/DDBJ databases">
        <title>Genomic Encyclopedia of Archaeal and Bacterial Type Strains, Phase II (KMG-II): from individual species to whole genera.</title>
        <authorList>
            <person name="Goeker M."/>
        </authorList>
    </citation>
    <scope>NUCLEOTIDE SEQUENCE [LARGE SCALE GENOMIC DNA]</scope>
    <source>
        <strain evidence="9 10">ATCC BAA-1854</strain>
    </source>
</reference>
<dbReference type="GO" id="GO:0000155">
    <property type="term" value="F:phosphorelay sensor kinase activity"/>
    <property type="evidence" value="ECO:0007669"/>
    <property type="project" value="InterPro"/>
</dbReference>
<evidence type="ECO:0000313" key="9">
    <source>
        <dbReference type="EMBL" id="TWI94597.1"/>
    </source>
</evidence>
<dbReference type="OrthoDB" id="9811889at2"/>
<dbReference type="FunFam" id="3.30.450.20:FF:000099">
    <property type="entry name" value="Sensory box sensor histidine kinase"/>
    <property type="match status" value="1"/>
</dbReference>
<dbReference type="Proteomes" id="UP000317010">
    <property type="component" value="Unassembled WGS sequence"/>
</dbReference>
<evidence type="ECO:0000256" key="2">
    <source>
        <dbReference type="ARBA" id="ARBA00012438"/>
    </source>
</evidence>
<proteinExistence type="predicted"/>
<dbReference type="SUPFAM" id="SSF55785">
    <property type="entry name" value="PYP-like sensor domain (PAS domain)"/>
    <property type="match status" value="4"/>
</dbReference>
<accession>A0A562TM22</accession>
<dbReference type="EMBL" id="VLLI01000019">
    <property type="protein sequence ID" value="TWI94597.1"/>
    <property type="molecule type" value="Genomic_DNA"/>
</dbReference>
<dbReference type="PANTHER" id="PTHR43304:SF1">
    <property type="entry name" value="PAC DOMAIN-CONTAINING PROTEIN"/>
    <property type="match status" value="1"/>
</dbReference>
<dbReference type="CDD" id="cd00130">
    <property type="entry name" value="PAS"/>
    <property type="match status" value="3"/>
</dbReference>
<dbReference type="InterPro" id="IPR013767">
    <property type="entry name" value="PAS_fold"/>
</dbReference>
<evidence type="ECO:0000259" key="7">
    <source>
        <dbReference type="PROSITE" id="PS50112"/>
    </source>
</evidence>
<dbReference type="Pfam" id="PF01590">
    <property type="entry name" value="GAF"/>
    <property type="match status" value="1"/>
</dbReference>
<keyword evidence="10" id="KW-1185">Reference proteome</keyword>
<dbReference type="SMART" id="SM00091">
    <property type="entry name" value="PAS"/>
    <property type="match status" value="3"/>
</dbReference>
<dbReference type="PROSITE" id="PS50112">
    <property type="entry name" value="PAS"/>
    <property type="match status" value="2"/>
</dbReference>
<evidence type="ECO:0000313" key="10">
    <source>
        <dbReference type="Proteomes" id="UP000317010"/>
    </source>
</evidence>
<evidence type="ECO:0000259" key="6">
    <source>
        <dbReference type="PROSITE" id="PS50109"/>
    </source>
</evidence>
<gene>
    <name evidence="9" type="ORF">JN11_04708</name>
</gene>
<keyword evidence="4" id="KW-0808">Transferase</keyword>
<dbReference type="InterPro" id="IPR003594">
    <property type="entry name" value="HATPase_dom"/>
</dbReference>
<dbReference type="SUPFAM" id="SSF55781">
    <property type="entry name" value="GAF domain-like"/>
    <property type="match status" value="1"/>
</dbReference>
<dbReference type="GO" id="GO:0006355">
    <property type="term" value="P:regulation of DNA-templated transcription"/>
    <property type="evidence" value="ECO:0007669"/>
    <property type="project" value="InterPro"/>
</dbReference>
<keyword evidence="3" id="KW-0597">Phosphoprotein</keyword>
<dbReference type="EC" id="2.7.13.3" evidence="2"/>
<dbReference type="SUPFAM" id="SSF55874">
    <property type="entry name" value="ATPase domain of HSP90 chaperone/DNA topoisomerase II/histidine kinase"/>
    <property type="match status" value="1"/>
</dbReference>
<dbReference type="SMART" id="SM00086">
    <property type="entry name" value="PAC"/>
    <property type="match status" value="4"/>
</dbReference>
<feature type="domain" description="PAC" evidence="8">
    <location>
        <begin position="358"/>
        <end position="411"/>
    </location>
</feature>
<name>A0A562TM22_9SPHI</name>
<dbReference type="InterPro" id="IPR001610">
    <property type="entry name" value="PAC"/>
</dbReference>
<feature type="domain" description="PAS" evidence="7">
    <location>
        <begin position="166"/>
        <end position="236"/>
    </location>
</feature>
<dbReference type="Pfam" id="PF00989">
    <property type="entry name" value="PAS"/>
    <property type="match status" value="1"/>
</dbReference>
<evidence type="ECO:0000256" key="3">
    <source>
        <dbReference type="ARBA" id="ARBA00022553"/>
    </source>
</evidence>
<dbReference type="PANTHER" id="PTHR43304">
    <property type="entry name" value="PHYTOCHROME-LIKE PROTEIN CPH1"/>
    <property type="match status" value="1"/>
</dbReference>
<dbReference type="Pfam" id="PF08447">
    <property type="entry name" value="PAS_3"/>
    <property type="match status" value="3"/>
</dbReference>
<dbReference type="SUPFAM" id="SSF47384">
    <property type="entry name" value="Homodimeric domain of signal transducing histidine kinase"/>
    <property type="match status" value="1"/>
</dbReference>
<feature type="domain" description="PAS" evidence="7">
    <location>
        <begin position="288"/>
        <end position="358"/>
    </location>
</feature>
<feature type="domain" description="Histidine kinase" evidence="6">
    <location>
        <begin position="702"/>
        <end position="910"/>
    </location>
</feature>
<dbReference type="Gene3D" id="3.30.450.40">
    <property type="match status" value="1"/>
</dbReference>
<feature type="domain" description="PAC" evidence="8">
    <location>
        <begin position="639"/>
        <end position="692"/>
    </location>
</feature>
<sequence>MNVIPVPKNEKSRLKALHDHQILDSLNEYEFDRITELASIICEVPISLVSLVDEHRQWFKSSVGLDTKETDRELAFCGYTIMDTSIFEVEDATKDERFKDNALVTGDPHIRFYAGYPVFDEQGYALGSLCVIDRKPRKLSAKQKRALEVLSQEISSLIAERKIKEELKDFQKLFEQSNDLVFIGGIDGYFKKVNPAFERVLGWSEEHLLNTSSFEFYHPDDVESTVKELQKLSGGGKTVNFLQRFKTASGEYKTIEWASIPELETGNIFGIGRDVSELTLKDQQLAASEGKLRAFFNNSQGLMCTHDLKGNFISLNTAGAETLGYTVDEIIKLSLFDVMPKDKHPLVNKYLDEIKQNGKVKGQMVTLHKDGSIRIWMYNNTLQTDPGSPPYVIGNGTDITERHYLEEKLKRTSQMLEQTNQVARVGGWEYNLVKKKVFWTSVTKEIHGMPPDYEPDIETSINFYKEGKSRDRIAEVIKRAMADGTPWNEELQIINNKGEEIWIRTLGNAEFENGNCVKLYGTFQDIDVYKYNEIALQGAVEAQARLNKALSKYIDLIREQDKTIEKIQEFKFLADSIPQIVWISNPDGSLDYYNQYWFDYSGMSLKDTMDYGWTPVLHPDDISKDFKPWTEMYVEGKHYEEEVRFKRISDGTYRWHLGIAVPMKDSKGNIIKWFGSFTDIDEYKRALDLENRISQFEDFNRIVAHNLRGPAATIQMILEMYADSASEPDRSDYLAMLKQASSTLIDTLNELMKVLEIRNNQNLPYDTCNFKSIVNSVEVMLKGQIIKKKAIIHTYFKIPSMAFPKMYLESIFYNMISNSLKYSRAAVPPVITIKSEFEDGKLILTFNDNGLGIDLKKHGENVFKLNNVFHNGHDSKGIGLFMTKTQIETFGGNIKIGSEPNVGTTFTITF</sequence>
<dbReference type="RefSeq" id="WP_144916537.1">
    <property type="nucleotide sequence ID" value="NZ_VLLI01000019.1"/>
</dbReference>
<dbReference type="InterPro" id="IPR000700">
    <property type="entry name" value="PAS-assoc_C"/>
</dbReference>
<dbReference type="PROSITE" id="PS50109">
    <property type="entry name" value="HIS_KIN"/>
    <property type="match status" value="1"/>
</dbReference>
<keyword evidence="5" id="KW-0418">Kinase</keyword>
<dbReference type="SMART" id="SM00065">
    <property type="entry name" value="GAF"/>
    <property type="match status" value="1"/>
</dbReference>
<dbReference type="PRINTS" id="PR00344">
    <property type="entry name" value="BCTRLSENSOR"/>
</dbReference>
<organism evidence="9 10">
    <name type="scientific">Mucilaginibacter frigoritolerans</name>
    <dbReference type="NCBI Taxonomy" id="652788"/>
    <lineage>
        <taxon>Bacteria</taxon>
        <taxon>Pseudomonadati</taxon>
        <taxon>Bacteroidota</taxon>
        <taxon>Sphingobacteriia</taxon>
        <taxon>Sphingobacteriales</taxon>
        <taxon>Sphingobacteriaceae</taxon>
        <taxon>Mucilaginibacter</taxon>
    </lineage>
</organism>
<dbReference type="Pfam" id="PF02518">
    <property type="entry name" value="HATPase_c"/>
    <property type="match status" value="1"/>
</dbReference>
<dbReference type="InterPro" id="IPR005467">
    <property type="entry name" value="His_kinase_dom"/>
</dbReference>